<dbReference type="EMBL" id="QGKV02002055">
    <property type="protein sequence ID" value="KAF3493487.1"/>
    <property type="molecule type" value="Genomic_DNA"/>
</dbReference>
<organism evidence="2 3">
    <name type="scientific">Brassica cretica</name>
    <name type="common">Mustard</name>
    <dbReference type="NCBI Taxonomy" id="69181"/>
    <lineage>
        <taxon>Eukaryota</taxon>
        <taxon>Viridiplantae</taxon>
        <taxon>Streptophyta</taxon>
        <taxon>Embryophyta</taxon>
        <taxon>Tracheophyta</taxon>
        <taxon>Spermatophyta</taxon>
        <taxon>Magnoliopsida</taxon>
        <taxon>eudicotyledons</taxon>
        <taxon>Gunneridae</taxon>
        <taxon>Pentapetalae</taxon>
        <taxon>rosids</taxon>
        <taxon>malvids</taxon>
        <taxon>Brassicales</taxon>
        <taxon>Brassicaceae</taxon>
        <taxon>Brassiceae</taxon>
        <taxon>Brassica</taxon>
    </lineage>
</organism>
<accession>A0ABQ7A747</accession>
<comment type="caution">
    <text evidence="2">The sequence shown here is derived from an EMBL/GenBank/DDBJ whole genome shotgun (WGS) entry which is preliminary data.</text>
</comment>
<name>A0ABQ7A747_BRACR</name>
<dbReference type="Proteomes" id="UP000266723">
    <property type="component" value="Unassembled WGS sequence"/>
</dbReference>
<evidence type="ECO:0000313" key="3">
    <source>
        <dbReference type="Proteomes" id="UP000266723"/>
    </source>
</evidence>
<reference evidence="2 3" key="1">
    <citation type="journal article" date="2020" name="BMC Genomics">
        <title>Intraspecific diversification of the crop wild relative Brassica cretica Lam. using demographic model selection.</title>
        <authorList>
            <person name="Kioukis A."/>
            <person name="Michalopoulou V.A."/>
            <person name="Briers L."/>
            <person name="Pirintsos S."/>
            <person name="Studholme D.J."/>
            <person name="Pavlidis P."/>
            <person name="Sarris P.F."/>
        </authorList>
    </citation>
    <scope>NUCLEOTIDE SEQUENCE [LARGE SCALE GENOMIC DNA]</scope>
    <source>
        <strain evidence="3">cv. PFS-1207/04</strain>
    </source>
</reference>
<feature type="region of interest" description="Disordered" evidence="1">
    <location>
        <begin position="208"/>
        <end position="233"/>
    </location>
</feature>
<evidence type="ECO:0000313" key="2">
    <source>
        <dbReference type="EMBL" id="KAF3493487.1"/>
    </source>
</evidence>
<gene>
    <name evidence="2" type="ORF">DY000_02052128</name>
</gene>
<evidence type="ECO:0000256" key="1">
    <source>
        <dbReference type="SAM" id="MobiDB-lite"/>
    </source>
</evidence>
<protein>
    <recommendedName>
        <fullName evidence="4">DUF4283 domain-containing protein</fullName>
    </recommendedName>
</protein>
<keyword evidence="3" id="KW-1185">Reference proteome</keyword>
<sequence>MSRLSEDALSKGKTLKTERYIINTLVNGMGHLWKCDTLENGMGRFPKDSTEISVTPCGSIWIGWGLTSMASDQESGPGSDQNMTKSGVDRVKMRWFSLVWTKIAIWPSWERTHVRVSSLKIGTCSLGLGWCIEWLGDWLNLLRLEYADPNLESWTSDTSHVFVWVLDGPSTVVEVAKHARASAYTLKHKEKQRKGGELDGFNIQDEEWFEGHKENPPGPENTRKGSRKKRDGRIPLPMAKTTLRGEVHGKAVSWELGTTMREGRRPYSTLNGMNSLEGGCSVESGFMGVQWKGLLVRPMERSYQYWKPSKTRPLKTIYCDVNGGTEPGPWPVQEVIVLGHRLD</sequence>
<proteinExistence type="predicted"/>
<evidence type="ECO:0008006" key="4">
    <source>
        <dbReference type="Google" id="ProtNLM"/>
    </source>
</evidence>